<dbReference type="Gene3D" id="3.10.20.90">
    <property type="entry name" value="Phosphatidylinositol 3-kinase Catalytic Subunit, Chain A, domain 1"/>
    <property type="match status" value="1"/>
</dbReference>
<evidence type="ECO:0000256" key="4">
    <source>
        <dbReference type="ARBA" id="ARBA00022499"/>
    </source>
</evidence>
<comment type="function">
    <text evidence="1">Component of the 40S subunit of the ribosome.</text>
</comment>
<organism evidence="10 11">
    <name type="scientific">Symbiochloris irregularis</name>
    <dbReference type="NCBI Taxonomy" id="706552"/>
    <lineage>
        <taxon>Eukaryota</taxon>
        <taxon>Viridiplantae</taxon>
        <taxon>Chlorophyta</taxon>
        <taxon>core chlorophytes</taxon>
        <taxon>Trebouxiophyceae</taxon>
        <taxon>Trebouxiales</taxon>
        <taxon>Trebouxiaceae</taxon>
        <taxon>Symbiochloris</taxon>
    </lineage>
</organism>
<comment type="similarity">
    <text evidence="3">In the C-terminal section; belongs to the eukaryotic ribosomal protein eS31 family.</text>
</comment>
<dbReference type="SUPFAM" id="SSF57829">
    <property type="entry name" value="Zn-binding ribosomal proteins"/>
    <property type="match status" value="1"/>
</dbReference>
<evidence type="ECO:0000313" key="10">
    <source>
        <dbReference type="EMBL" id="KAK9798558.1"/>
    </source>
</evidence>
<keyword evidence="7" id="KW-0687">Ribonucleoprotein</keyword>
<dbReference type="GO" id="GO:0003735">
    <property type="term" value="F:structural constituent of ribosome"/>
    <property type="evidence" value="ECO:0007669"/>
    <property type="project" value="InterPro"/>
</dbReference>
<comment type="caution">
    <text evidence="10">The sequence shown here is derived from an EMBL/GenBank/DDBJ whole genome shotgun (WGS) entry which is preliminary data.</text>
</comment>
<feature type="domain" description="Ubiquitin-like" evidence="9">
    <location>
        <begin position="1"/>
        <end position="74"/>
    </location>
</feature>
<proteinExistence type="inferred from homology"/>
<dbReference type="InterPro" id="IPR038582">
    <property type="entry name" value="Ribosomal_eS31_euk-type_sf"/>
</dbReference>
<dbReference type="Gene3D" id="6.20.50.150">
    <property type="match status" value="1"/>
</dbReference>
<dbReference type="InterPro" id="IPR029071">
    <property type="entry name" value="Ubiquitin-like_domsf"/>
</dbReference>
<evidence type="ECO:0000256" key="8">
    <source>
        <dbReference type="ARBA" id="ARBA00035123"/>
    </source>
</evidence>
<evidence type="ECO:0000256" key="3">
    <source>
        <dbReference type="ARBA" id="ARBA00009891"/>
    </source>
</evidence>
<evidence type="ECO:0000313" key="11">
    <source>
        <dbReference type="Proteomes" id="UP001465755"/>
    </source>
</evidence>
<evidence type="ECO:0000259" key="9">
    <source>
        <dbReference type="PROSITE" id="PS50053"/>
    </source>
</evidence>
<dbReference type="AlphaFoldDB" id="A0AAW1NXM4"/>
<keyword evidence="11" id="KW-1185">Reference proteome</keyword>
<evidence type="ECO:0000256" key="6">
    <source>
        <dbReference type="ARBA" id="ARBA00022980"/>
    </source>
</evidence>
<name>A0AAW1NXM4_9CHLO</name>
<comment type="similarity">
    <text evidence="2">In the N-terminal section; belongs to the ubiquitin family.</text>
</comment>
<keyword evidence="6" id="KW-0689">Ribosomal protein</keyword>
<dbReference type="EMBL" id="JALJOQ010000097">
    <property type="protein sequence ID" value="KAK9798558.1"/>
    <property type="molecule type" value="Genomic_DNA"/>
</dbReference>
<dbReference type="Proteomes" id="UP001465755">
    <property type="component" value="Unassembled WGS sequence"/>
</dbReference>
<dbReference type="PROSITE" id="PS50053">
    <property type="entry name" value="UBIQUITIN_2"/>
    <property type="match status" value="1"/>
</dbReference>
<evidence type="ECO:0000256" key="2">
    <source>
        <dbReference type="ARBA" id="ARBA00008373"/>
    </source>
</evidence>
<comment type="subunit">
    <text evidence="8">Part of the 40S ribosomal subunit.</text>
</comment>
<evidence type="ECO:0000256" key="7">
    <source>
        <dbReference type="ARBA" id="ARBA00023274"/>
    </source>
</evidence>
<dbReference type="InterPro" id="IPR011332">
    <property type="entry name" value="Ribosomal_zn-bd"/>
</dbReference>
<dbReference type="SMART" id="SM00213">
    <property type="entry name" value="UBQ"/>
    <property type="match status" value="1"/>
</dbReference>
<reference evidence="10 11" key="1">
    <citation type="journal article" date="2024" name="Nat. Commun.">
        <title>Phylogenomics reveals the evolutionary origins of lichenization in chlorophyte algae.</title>
        <authorList>
            <person name="Puginier C."/>
            <person name="Libourel C."/>
            <person name="Otte J."/>
            <person name="Skaloud P."/>
            <person name="Haon M."/>
            <person name="Grisel S."/>
            <person name="Petersen M."/>
            <person name="Berrin J.G."/>
            <person name="Delaux P.M."/>
            <person name="Dal Grande F."/>
            <person name="Keller J."/>
        </authorList>
    </citation>
    <scope>NUCLEOTIDE SEQUENCE [LARGE SCALE GENOMIC DNA]</scope>
    <source>
        <strain evidence="10 11">SAG 2036</strain>
    </source>
</reference>
<dbReference type="SMART" id="SM01402">
    <property type="entry name" value="Ribosomal_S27"/>
    <property type="match status" value="1"/>
</dbReference>
<evidence type="ECO:0000256" key="1">
    <source>
        <dbReference type="ARBA" id="ARBA00002225"/>
    </source>
</evidence>
<dbReference type="InterPro" id="IPR002906">
    <property type="entry name" value="Ribosomal_eS31"/>
</dbReference>
<dbReference type="GO" id="GO:0005840">
    <property type="term" value="C:ribosome"/>
    <property type="evidence" value="ECO:0007669"/>
    <property type="project" value="UniProtKB-KW"/>
</dbReference>
<keyword evidence="4" id="KW-1017">Isopeptide bond</keyword>
<dbReference type="GO" id="GO:1990904">
    <property type="term" value="C:ribonucleoprotein complex"/>
    <property type="evidence" value="ECO:0007669"/>
    <property type="project" value="UniProtKB-KW"/>
</dbReference>
<dbReference type="PANTHER" id="PTHR10666">
    <property type="entry name" value="UBIQUITIN"/>
    <property type="match status" value="1"/>
</dbReference>
<dbReference type="Pfam" id="PF00240">
    <property type="entry name" value="ubiquitin"/>
    <property type="match status" value="1"/>
</dbReference>
<dbReference type="SUPFAM" id="SSF54236">
    <property type="entry name" value="Ubiquitin-like"/>
    <property type="match status" value="1"/>
</dbReference>
<dbReference type="InterPro" id="IPR050158">
    <property type="entry name" value="Ubiquitin_ubiquitin-like"/>
</dbReference>
<dbReference type="GO" id="GO:0006412">
    <property type="term" value="P:translation"/>
    <property type="evidence" value="ECO:0007669"/>
    <property type="project" value="InterPro"/>
</dbReference>
<dbReference type="InterPro" id="IPR019956">
    <property type="entry name" value="Ubiquitin_dom"/>
</dbReference>
<dbReference type="Pfam" id="PF01599">
    <property type="entry name" value="Ribosomal_S27"/>
    <property type="match status" value="1"/>
</dbReference>
<gene>
    <name evidence="10" type="ORF">WJX73_004706</name>
</gene>
<evidence type="ECO:0000256" key="5">
    <source>
        <dbReference type="ARBA" id="ARBA00022833"/>
    </source>
</evidence>
<keyword evidence="5" id="KW-0862">Zinc</keyword>
<dbReference type="GO" id="GO:0003729">
    <property type="term" value="F:mRNA binding"/>
    <property type="evidence" value="ECO:0007669"/>
    <property type="project" value="UniProtKB-ARBA"/>
</dbReference>
<sequence length="155" mass="17580">MQLFLRTDRTHTVQADANTTVEDVKNLVQERQGWPAESLRLVATSQELEAGRTLASYGITDEATLNVLARLAGGAKKRKKKTYTKPKKQKHKPKKIKMRILKYYKVDDSGKVQRLRKVCPQPECGPGVFMATHFNRVYCGKCGQTYMYDKGEAEA</sequence>
<dbReference type="InterPro" id="IPR000626">
    <property type="entry name" value="Ubiquitin-like_dom"/>
</dbReference>
<protein>
    <recommendedName>
        <fullName evidence="9">Ubiquitin-like domain-containing protein</fullName>
    </recommendedName>
</protein>
<dbReference type="PRINTS" id="PR00348">
    <property type="entry name" value="UBIQUITIN"/>
</dbReference>
<accession>A0AAW1NXM4</accession>